<feature type="transmembrane region" description="Helical" evidence="1">
    <location>
        <begin position="55"/>
        <end position="72"/>
    </location>
</feature>
<reference evidence="2" key="1">
    <citation type="journal article" date="2024" name="ISME J.">
        <title>Pleomorphic viruses establish stable relationship with marine hyperthermophilic archaea.</title>
        <authorList>
            <person name="Baquero D.P."/>
            <person name="Bignon E.A."/>
            <person name="Krupovic M."/>
        </authorList>
    </citation>
    <scope>NUCLEOTIDE SEQUENCE</scope>
</reference>
<accession>A0AAT9JAA8</accession>
<evidence type="ECO:0000313" key="2">
    <source>
        <dbReference type="EMBL" id="DBA54579.1"/>
    </source>
</evidence>
<proteinExistence type="predicted"/>
<feature type="transmembrane region" description="Helical" evidence="1">
    <location>
        <begin position="31"/>
        <end position="49"/>
    </location>
</feature>
<sequence length="135" mass="14375">MVRRVGGFVKSRYGQHYGGIAKKGSFGPIEAGTFIAWVVASLACFGLIALPDLTYQTLAVVMVIISSIILLAQKAQIKFTALEMVCFAISVILPIMASGVIGGFALPTDWMANAWSKIGLWSLSAVGTVVMAYQD</sequence>
<organism evidence="2">
    <name type="scientific">Archaeoglobus profundus pleomorphic provirus 1</name>
    <dbReference type="NCBI Taxonomy" id="3115749"/>
    <lineage>
        <taxon>Viruses</taxon>
        <taxon>Monodnaviria</taxon>
        <taxon>Trapavirae</taxon>
        <taxon>Saleviricota</taxon>
        <taxon>Huolimaviricetes</taxon>
        <taxon>Haloruvirales</taxon>
        <taxon>Pleolipoviridae</taxon>
    </lineage>
</organism>
<keyword evidence="1" id="KW-0472">Membrane</keyword>
<dbReference type="EMBL" id="BK065154">
    <property type="protein sequence ID" value="DBA54579.1"/>
    <property type="molecule type" value="Genomic_DNA"/>
</dbReference>
<keyword evidence="1" id="KW-1133">Transmembrane helix</keyword>
<keyword evidence="1" id="KW-0812">Transmembrane</keyword>
<gene>
    <name evidence="2" type="ORF">ApPV1_gp15</name>
</gene>
<feature type="transmembrane region" description="Helical" evidence="1">
    <location>
        <begin position="84"/>
        <end position="106"/>
    </location>
</feature>
<protein>
    <submittedName>
        <fullName evidence="2">VP3-like structural protein</fullName>
    </submittedName>
</protein>
<feature type="transmembrane region" description="Helical" evidence="1">
    <location>
        <begin position="118"/>
        <end position="134"/>
    </location>
</feature>
<name>A0AAT9JAA8_9VIRU</name>
<evidence type="ECO:0000256" key="1">
    <source>
        <dbReference type="SAM" id="Phobius"/>
    </source>
</evidence>